<proteinExistence type="predicted"/>
<gene>
    <name evidence="1" type="ORF">HELGO_WM13871</name>
</gene>
<sequence>MLDNYEELDLSLLKLSKNEQKLKPIVFNSENNIIALKSIETIVELEKEWKDVQKFIAGHIQSDLEQFELPNKLIWNIYLLFIIPKNIEIKEDFINQIESNKFCCKKYVLKVDDINNNENVKDVIVKQIPLFSHFDFSISEAISSDENIIKHSIYEKTNKRQLANKFLTSIDIKNKIEEHEIKSFINTLKEEYQSENRADSV</sequence>
<dbReference type="EMBL" id="CACVAW010000024">
    <property type="protein sequence ID" value="CAA6807067.1"/>
    <property type="molecule type" value="Genomic_DNA"/>
</dbReference>
<reference evidence="1" key="1">
    <citation type="submission" date="2020-01" db="EMBL/GenBank/DDBJ databases">
        <authorList>
            <person name="Meier V. D."/>
            <person name="Meier V D."/>
        </authorList>
    </citation>
    <scope>NUCLEOTIDE SEQUENCE</scope>
    <source>
        <strain evidence="1">HLG_WM_MAG_12</strain>
    </source>
</reference>
<evidence type="ECO:0000313" key="1">
    <source>
        <dbReference type="EMBL" id="CAA6807067.1"/>
    </source>
</evidence>
<dbReference type="AlphaFoldDB" id="A0A6S6SNQ0"/>
<dbReference type="Pfam" id="PF20289">
    <property type="entry name" value="MComp1"/>
    <property type="match status" value="1"/>
</dbReference>
<dbReference type="InterPro" id="IPR046905">
    <property type="entry name" value="ABC-3C_MC1"/>
</dbReference>
<accession>A0A6S6SNQ0</accession>
<name>A0A6S6SNQ0_9BACT</name>
<organism evidence="1">
    <name type="scientific">uncultured Campylobacterales bacterium</name>
    <dbReference type="NCBI Taxonomy" id="352960"/>
    <lineage>
        <taxon>Bacteria</taxon>
        <taxon>Pseudomonadati</taxon>
        <taxon>Campylobacterota</taxon>
        <taxon>Epsilonproteobacteria</taxon>
        <taxon>Campylobacterales</taxon>
        <taxon>environmental samples</taxon>
    </lineage>
</organism>
<protein>
    <submittedName>
        <fullName evidence="1">Uncharacterized protein</fullName>
    </submittedName>
</protein>